<organism evidence="1 2">
    <name type="scientific">Salinispora arenicola</name>
    <dbReference type="NCBI Taxonomy" id="168697"/>
    <lineage>
        <taxon>Bacteria</taxon>
        <taxon>Bacillati</taxon>
        <taxon>Actinomycetota</taxon>
        <taxon>Actinomycetes</taxon>
        <taxon>Micromonosporales</taxon>
        <taxon>Micromonosporaceae</taxon>
        <taxon>Salinispora</taxon>
    </lineage>
</organism>
<keyword evidence="2" id="KW-1185">Reference proteome</keyword>
<protein>
    <submittedName>
        <fullName evidence="1">Uncharacterized protein</fullName>
    </submittedName>
</protein>
<dbReference type="Proteomes" id="UP000677457">
    <property type="component" value="Unassembled WGS sequence"/>
</dbReference>
<proteinExistence type="predicted"/>
<accession>A0ABQ4JWJ7</accession>
<sequence length="115" mass="12263">MSSSRESVIREILAEGLDDWVPIDRVIGGARDSASSEGVTLRDAAAGLVRALVDSGLMTPGDITEDGFGPWKGTHEQLTNQVIRQCDELGWEPLGAGCWLANTPEGDRAARRAAD</sequence>
<gene>
    <name evidence="1" type="ORF">Sar04_32240</name>
</gene>
<comment type="caution">
    <text evidence="1">The sequence shown here is derived from an EMBL/GenBank/DDBJ whole genome shotgun (WGS) entry which is preliminary data.</text>
</comment>
<evidence type="ECO:0000313" key="1">
    <source>
        <dbReference type="EMBL" id="GIM86488.1"/>
    </source>
</evidence>
<reference evidence="1 2" key="1">
    <citation type="submission" date="2021-03" db="EMBL/GenBank/DDBJ databases">
        <title>Whole genome shotgun sequence of Salinispora arenicola NBRC 105043.</title>
        <authorList>
            <person name="Komaki H."/>
            <person name="Tamura T."/>
        </authorList>
    </citation>
    <scope>NUCLEOTIDE SEQUENCE [LARGE SCALE GENOMIC DNA]</scope>
    <source>
        <strain evidence="1 2">NBRC 105043</strain>
    </source>
</reference>
<dbReference type="EMBL" id="BOQM01000025">
    <property type="protein sequence ID" value="GIM86488.1"/>
    <property type="molecule type" value="Genomic_DNA"/>
</dbReference>
<evidence type="ECO:0000313" key="2">
    <source>
        <dbReference type="Proteomes" id="UP000677457"/>
    </source>
</evidence>
<name>A0ABQ4JWJ7_SALAC</name>